<dbReference type="Pfam" id="PF04678">
    <property type="entry name" value="MCU"/>
    <property type="match status" value="1"/>
</dbReference>
<keyword evidence="11 15" id="KW-0496">Mitochondrion</keyword>
<evidence type="ECO:0000256" key="7">
    <source>
        <dbReference type="ARBA" id="ARBA00022792"/>
    </source>
</evidence>
<comment type="catalytic activity">
    <reaction evidence="14">
        <text>Ca(2+)(in) = Ca(2+)(out)</text>
        <dbReference type="Rhea" id="RHEA:29671"/>
        <dbReference type="ChEBI" id="CHEBI:29108"/>
    </reaction>
</comment>
<keyword evidence="7 15" id="KW-0999">Mitochondrion inner membrane</keyword>
<keyword evidence="9 15" id="KW-1133">Transmembrane helix</keyword>
<evidence type="ECO:0000256" key="6">
    <source>
        <dbReference type="ARBA" id="ARBA00022692"/>
    </source>
</evidence>
<comment type="domain">
    <text evidence="15">The selectivity filter, in which calcium ions are arranged in single file, is composed of two acidic rings separated by one helical turn along the central axis of the channel pore.</text>
</comment>
<comment type="similarity">
    <text evidence="2 15">Belongs to the MCU (TC 1.A.77) family.</text>
</comment>
<evidence type="ECO:0000259" key="16">
    <source>
        <dbReference type="Pfam" id="PF04678"/>
    </source>
</evidence>
<dbReference type="InterPro" id="IPR006769">
    <property type="entry name" value="MCU_C"/>
</dbReference>
<keyword evidence="6 15" id="KW-0812">Transmembrane</keyword>
<sequence length="324" mass="37376">VTGPTKWQRSYELSSLTAASSQTVDVVVENGLPHFRIPLPSRRETCVFTVKPLQHTVGDLVKFIMSEDHGVDHVSFLNKDGMRIARSNSIADLLTSDFQLIINNDRFQVDTCEAVRQLPLSPPIGLGDARLMITKLAQAVHSDEFQMEREKELQRRIEDVHVQLEPFEEKKNALAMDAAKRTRRLTWLGLGAMGLQFGLLARLTWWEYSWDIMEPVTYFVGYGTSMAMYAYYVVTRQDYSFPQVFDREYLKRFYNSAEKVSFDVNRYNELCDQLAELKSELRRLRDPLYCNLPLQQTAYLVPERVGDSLAQGPPRYTNVIHPRP</sequence>
<evidence type="ECO:0000256" key="14">
    <source>
        <dbReference type="ARBA" id="ARBA00036634"/>
    </source>
</evidence>
<evidence type="ECO:0000313" key="17">
    <source>
        <dbReference type="EMBL" id="KAA0200638.1"/>
    </source>
</evidence>
<accession>A0A8E0VPH2</accession>
<evidence type="ECO:0000313" key="18">
    <source>
        <dbReference type="Proteomes" id="UP000728185"/>
    </source>
</evidence>
<evidence type="ECO:0000256" key="10">
    <source>
        <dbReference type="ARBA" id="ARBA00023065"/>
    </source>
</evidence>
<evidence type="ECO:0000256" key="15">
    <source>
        <dbReference type="RuleBase" id="RU367035"/>
    </source>
</evidence>
<protein>
    <recommendedName>
        <fullName evidence="15">Calcium uniporter protein</fullName>
    </recommendedName>
</protein>
<evidence type="ECO:0000256" key="4">
    <source>
        <dbReference type="ARBA" id="ARBA00022568"/>
    </source>
</evidence>
<evidence type="ECO:0000256" key="5">
    <source>
        <dbReference type="ARBA" id="ARBA00022673"/>
    </source>
</evidence>
<dbReference type="PANTHER" id="PTHR13462:SF10">
    <property type="entry name" value="CALCIUM UNIPORTER PROTEIN, MITOCHONDRIAL"/>
    <property type="match status" value="1"/>
</dbReference>
<keyword evidence="12 15" id="KW-0472">Membrane</keyword>
<evidence type="ECO:0000256" key="2">
    <source>
        <dbReference type="ARBA" id="ARBA00005653"/>
    </source>
</evidence>
<dbReference type="InterPro" id="IPR039055">
    <property type="entry name" value="MCU_fam"/>
</dbReference>
<evidence type="ECO:0000256" key="11">
    <source>
        <dbReference type="ARBA" id="ARBA00023128"/>
    </source>
</evidence>
<dbReference type="GO" id="GO:1990246">
    <property type="term" value="C:uniplex complex"/>
    <property type="evidence" value="ECO:0007669"/>
    <property type="project" value="TreeGrafter"/>
</dbReference>
<comment type="function">
    <text evidence="15">Mitochondrial inner membrane calcium uniporter that mediates calcium uptake into mitochondria. Mitochondrial calcium homeostasis plays key roles in cellular physiology and regulates cell bioenergetics, cytoplasmic calcium signals and activation of cell death pathways.</text>
</comment>
<dbReference type="GO" id="GO:0005262">
    <property type="term" value="F:calcium channel activity"/>
    <property type="evidence" value="ECO:0007669"/>
    <property type="project" value="UniProtKB-UniRule"/>
</dbReference>
<dbReference type="GO" id="GO:0015292">
    <property type="term" value="F:uniporter activity"/>
    <property type="evidence" value="ECO:0007669"/>
    <property type="project" value="UniProtKB-UniRule"/>
</dbReference>
<gene>
    <name evidence="17" type="ORF">FBUS_00290</name>
</gene>
<feature type="transmembrane region" description="Helical" evidence="15">
    <location>
        <begin position="185"/>
        <end position="204"/>
    </location>
</feature>
<dbReference type="EMBL" id="LUCM01000380">
    <property type="protein sequence ID" value="KAA0200638.1"/>
    <property type="molecule type" value="Genomic_DNA"/>
</dbReference>
<feature type="domain" description="Calcium uniporter protein C-terminal" evidence="16">
    <location>
        <begin position="67"/>
        <end position="270"/>
    </location>
</feature>
<evidence type="ECO:0000256" key="12">
    <source>
        <dbReference type="ARBA" id="ARBA00023136"/>
    </source>
</evidence>
<keyword evidence="8 15" id="KW-0106">Calcium</keyword>
<proteinExistence type="inferred from homology"/>
<evidence type="ECO:0000256" key="9">
    <source>
        <dbReference type="ARBA" id="ARBA00022989"/>
    </source>
</evidence>
<keyword evidence="18" id="KW-1185">Reference proteome</keyword>
<keyword evidence="5 15" id="KW-0107">Calcium channel</keyword>
<evidence type="ECO:0000256" key="1">
    <source>
        <dbReference type="ARBA" id="ARBA00004448"/>
    </source>
</evidence>
<organism evidence="17 18">
    <name type="scientific">Fasciolopsis buskii</name>
    <dbReference type="NCBI Taxonomy" id="27845"/>
    <lineage>
        <taxon>Eukaryota</taxon>
        <taxon>Metazoa</taxon>
        <taxon>Spiralia</taxon>
        <taxon>Lophotrochozoa</taxon>
        <taxon>Platyhelminthes</taxon>
        <taxon>Trematoda</taxon>
        <taxon>Digenea</taxon>
        <taxon>Plagiorchiida</taxon>
        <taxon>Echinostomata</taxon>
        <taxon>Echinostomatoidea</taxon>
        <taxon>Fasciolidae</taxon>
        <taxon>Fasciolopsis</taxon>
    </lineage>
</organism>
<keyword evidence="13 15" id="KW-0407">Ion channel</keyword>
<dbReference type="AlphaFoldDB" id="A0A8E0VPH2"/>
<dbReference type="PANTHER" id="PTHR13462">
    <property type="entry name" value="CALCIUM UNIPORTER PROTEIN, MITOCHONDRIAL"/>
    <property type="match status" value="1"/>
</dbReference>
<dbReference type="GO" id="GO:0036444">
    <property type="term" value="P:calcium import into the mitochondrion"/>
    <property type="evidence" value="ECO:0007669"/>
    <property type="project" value="TreeGrafter"/>
</dbReference>
<feature type="non-terminal residue" evidence="17">
    <location>
        <position position="1"/>
    </location>
</feature>
<comment type="subcellular location">
    <subcellularLocation>
        <location evidence="1 15">Mitochondrion inner membrane</location>
        <topology evidence="1 15">Multi-pass membrane protein</topology>
    </subcellularLocation>
</comment>
<evidence type="ECO:0000256" key="3">
    <source>
        <dbReference type="ARBA" id="ARBA00022448"/>
    </source>
</evidence>
<evidence type="ECO:0000256" key="8">
    <source>
        <dbReference type="ARBA" id="ARBA00022837"/>
    </source>
</evidence>
<comment type="caution">
    <text evidence="17">The sequence shown here is derived from an EMBL/GenBank/DDBJ whole genome shotgun (WGS) entry which is preliminary data.</text>
</comment>
<keyword evidence="4 15" id="KW-0109">Calcium transport</keyword>
<evidence type="ECO:0000256" key="13">
    <source>
        <dbReference type="ARBA" id="ARBA00023303"/>
    </source>
</evidence>
<dbReference type="Proteomes" id="UP000728185">
    <property type="component" value="Unassembled WGS sequence"/>
</dbReference>
<keyword evidence="3 15" id="KW-0813">Transport</keyword>
<reference evidence="17" key="1">
    <citation type="submission" date="2019-05" db="EMBL/GenBank/DDBJ databases">
        <title>Annotation for the trematode Fasciolopsis buski.</title>
        <authorList>
            <person name="Choi Y.-J."/>
        </authorList>
    </citation>
    <scope>NUCLEOTIDE SEQUENCE</scope>
    <source>
        <strain evidence="17">HT</strain>
        <tissue evidence="17">Whole worm</tissue>
    </source>
</reference>
<feature type="transmembrane region" description="Helical" evidence="15">
    <location>
        <begin position="216"/>
        <end position="234"/>
    </location>
</feature>
<keyword evidence="10 15" id="KW-0406">Ion transport</keyword>
<dbReference type="GO" id="GO:0051560">
    <property type="term" value="P:mitochondrial calcium ion homeostasis"/>
    <property type="evidence" value="ECO:0007669"/>
    <property type="project" value="UniProtKB-UniRule"/>
</dbReference>
<name>A0A8E0VPH2_9TREM</name>
<dbReference type="OrthoDB" id="278338at2759"/>